<organism evidence="1 2">
    <name type="scientific">Sphingobacterium bambusae</name>
    <dbReference type="NCBI Taxonomy" id="662858"/>
    <lineage>
        <taxon>Bacteria</taxon>
        <taxon>Pseudomonadati</taxon>
        <taxon>Bacteroidota</taxon>
        <taxon>Sphingobacteriia</taxon>
        <taxon>Sphingobacteriales</taxon>
        <taxon>Sphingobacteriaceae</taxon>
        <taxon>Sphingobacterium</taxon>
    </lineage>
</organism>
<name>A0ABW6BLQ3_9SPHI</name>
<sequence length="155" mass="18038">METLSRDLADRIREVFLSGTFIANSNYKAALSLVDWRQATQQIDQLNSIAALTFHINYYLEGILQAFKTGELTILDKFSFDLPPIASASDWNGLREKLFVHAEKFANEIENFEDEQWKKPFFDERYGNYLRNIEGVLEHSYYHLGQIVLLRKLLG</sequence>
<dbReference type="Proteomes" id="UP001597525">
    <property type="component" value="Unassembled WGS sequence"/>
</dbReference>
<protein>
    <submittedName>
        <fullName evidence="1">DinB family protein</fullName>
    </submittedName>
</protein>
<proteinExistence type="predicted"/>
<evidence type="ECO:0000313" key="2">
    <source>
        <dbReference type="Proteomes" id="UP001597525"/>
    </source>
</evidence>
<gene>
    <name evidence="1" type="ORF">ACFS7Y_21740</name>
</gene>
<dbReference type="SUPFAM" id="SSF109854">
    <property type="entry name" value="DinB/YfiT-like putative metalloenzymes"/>
    <property type="match status" value="1"/>
</dbReference>
<dbReference type="EMBL" id="JBHUPB010000015">
    <property type="protein sequence ID" value="MFD2970028.1"/>
    <property type="molecule type" value="Genomic_DNA"/>
</dbReference>
<comment type="caution">
    <text evidence="1">The sequence shown here is derived from an EMBL/GenBank/DDBJ whole genome shotgun (WGS) entry which is preliminary data.</text>
</comment>
<dbReference type="Gene3D" id="1.20.120.450">
    <property type="entry name" value="dinb family like domain"/>
    <property type="match status" value="1"/>
</dbReference>
<dbReference type="InterPro" id="IPR034660">
    <property type="entry name" value="DinB/YfiT-like"/>
</dbReference>
<reference evidence="2" key="1">
    <citation type="journal article" date="2019" name="Int. J. Syst. Evol. Microbiol.">
        <title>The Global Catalogue of Microorganisms (GCM) 10K type strain sequencing project: providing services to taxonomists for standard genome sequencing and annotation.</title>
        <authorList>
            <consortium name="The Broad Institute Genomics Platform"/>
            <consortium name="The Broad Institute Genome Sequencing Center for Infectious Disease"/>
            <person name="Wu L."/>
            <person name="Ma J."/>
        </authorList>
    </citation>
    <scope>NUCLEOTIDE SEQUENCE [LARGE SCALE GENOMIC DNA]</scope>
    <source>
        <strain evidence="2">KCTC 22814</strain>
    </source>
</reference>
<evidence type="ECO:0000313" key="1">
    <source>
        <dbReference type="EMBL" id="MFD2970028.1"/>
    </source>
</evidence>
<accession>A0ABW6BLQ3</accession>
<dbReference type="RefSeq" id="WP_320183511.1">
    <property type="nucleotide sequence ID" value="NZ_CP138332.1"/>
</dbReference>
<keyword evidence="2" id="KW-1185">Reference proteome</keyword>